<dbReference type="Proteomes" id="UP000032024">
    <property type="component" value="Chromosome"/>
</dbReference>
<dbReference type="GO" id="GO:0016887">
    <property type="term" value="F:ATP hydrolysis activity"/>
    <property type="evidence" value="ECO:0007669"/>
    <property type="project" value="InterPro"/>
</dbReference>
<gene>
    <name evidence="6" type="ORF">HMPREF3213_02486</name>
    <name evidence="5" type="ORF">SB48_HM08orf01431</name>
</gene>
<dbReference type="SUPFAM" id="SSF52540">
    <property type="entry name" value="P-loop containing nucleoside triphosphate hydrolases"/>
    <property type="match status" value="1"/>
</dbReference>
<dbReference type="InterPro" id="IPR027417">
    <property type="entry name" value="P-loop_NTPase"/>
</dbReference>
<feature type="domain" description="ABC transporter" evidence="4">
    <location>
        <begin position="2"/>
        <end position="232"/>
    </location>
</feature>
<dbReference type="EMBL" id="LRPN01000109">
    <property type="protein sequence ID" value="KWZ79710.1"/>
    <property type="molecule type" value="Genomic_DNA"/>
</dbReference>
<evidence type="ECO:0000313" key="6">
    <source>
        <dbReference type="EMBL" id="KWZ79710.1"/>
    </source>
</evidence>
<evidence type="ECO:0000256" key="1">
    <source>
        <dbReference type="ARBA" id="ARBA00022448"/>
    </source>
</evidence>
<keyword evidence="2" id="KW-0547">Nucleotide-binding</keyword>
<evidence type="ECO:0000256" key="2">
    <source>
        <dbReference type="ARBA" id="ARBA00022741"/>
    </source>
</evidence>
<dbReference type="SMART" id="SM00382">
    <property type="entry name" value="AAA"/>
    <property type="match status" value="1"/>
</dbReference>
<dbReference type="Gene3D" id="3.40.50.300">
    <property type="entry name" value="P-loop containing nucleotide triphosphate hydrolases"/>
    <property type="match status" value="1"/>
</dbReference>
<evidence type="ECO:0000313" key="5">
    <source>
        <dbReference type="EMBL" id="AJO21727.1"/>
    </source>
</evidence>
<dbReference type="Pfam" id="PF00005">
    <property type="entry name" value="ABC_tran"/>
    <property type="match status" value="1"/>
</dbReference>
<dbReference type="InterPro" id="IPR003439">
    <property type="entry name" value="ABC_transporter-like_ATP-bd"/>
</dbReference>
<organism evidence="6 8">
    <name type="scientific">Heyndrickxia coagulans</name>
    <name type="common">Weizmannia coagulans</name>
    <dbReference type="NCBI Taxonomy" id="1398"/>
    <lineage>
        <taxon>Bacteria</taxon>
        <taxon>Bacillati</taxon>
        <taxon>Bacillota</taxon>
        <taxon>Bacilli</taxon>
        <taxon>Bacillales</taxon>
        <taxon>Bacillaceae</taxon>
        <taxon>Heyndrickxia</taxon>
    </lineage>
</organism>
<dbReference type="PROSITE" id="PS00211">
    <property type="entry name" value="ABC_TRANSPORTER_1"/>
    <property type="match status" value="1"/>
</dbReference>
<keyword evidence="1" id="KW-0813">Transport</keyword>
<evidence type="ECO:0000259" key="4">
    <source>
        <dbReference type="PROSITE" id="PS50893"/>
    </source>
</evidence>
<proteinExistence type="predicted"/>
<reference evidence="6" key="4">
    <citation type="submission" date="2016-01" db="EMBL/GenBank/DDBJ databases">
        <authorList>
            <person name="Oliw E.H."/>
        </authorList>
    </citation>
    <scope>NUCLEOTIDE SEQUENCE [LARGE SCALE GENOMIC DNA]</scope>
    <source>
        <strain evidence="6">GED7749B</strain>
    </source>
</reference>
<dbReference type="EMBL" id="CP010525">
    <property type="protein sequence ID" value="AJO21727.1"/>
    <property type="molecule type" value="Genomic_DNA"/>
</dbReference>
<sequence>MIEIKNIKKRFDKKIVLRGLSLEIKDGDFFGILGTNGVGKTTLLKIIAGMMVPDSGEVTINGEKQDIKNYALQNLIGFVPDHAILYEYLTGEEYLYFVGGMFNVPKKKIVEFAANILNDFELYNEKDQLIKTYSHGMKQKISIAAALIHEPQILILDEPLTGIDLKSSKVIRKFLKDYTDKGKTVLITTHLLELAHSVCNQIAIIHEGKLARKITVQDYSLDKLEEEVENIYV</sequence>
<dbReference type="GO" id="GO:0005524">
    <property type="term" value="F:ATP binding"/>
    <property type="evidence" value="ECO:0007669"/>
    <property type="project" value="UniProtKB-KW"/>
</dbReference>
<dbReference type="PANTHER" id="PTHR42939">
    <property type="entry name" value="ABC TRANSPORTER ATP-BINDING PROTEIN ALBC-RELATED"/>
    <property type="match status" value="1"/>
</dbReference>
<dbReference type="GeneID" id="93258773"/>
<dbReference type="PANTHER" id="PTHR42939:SF1">
    <property type="entry name" value="ABC TRANSPORTER ATP-BINDING PROTEIN ALBC-RELATED"/>
    <property type="match status" value="1"/>
</dbReference>
<dbReference type="PROSITE" id="PS50893">
    <property type="entry name" value="ABC_TRANSPORTER_2"/>
    <property type="match status" value="1"/>
</dbReference>
<keyword evidence="3 6" id="KW-0067">ATP-binding</keyword>
<evidence type="ECO:0000313" key="7">
    <source>
        <dbReference type="Proteomes" id="UP000032024"/>
    </source>
</evidence>
<dbReference type="Proteomes" id="UP000070376">
    <property type="component" value="Unassembled WGS sequence"/>
</dbReference>
<dbReference type="InterPro" id="IPR003593">
    <property type="entry name" value="AAA+_ATPase"/>
</dbReference>
<protein>
    <submittedName>
        <fullName evidence="5">ABC transporter-like protein</fullName>
    </submittedName>
    <submittedName>
        <fullName evidence="6">Nodulation ATP-binding protein I family protein</fullName>
    </submittedName>
</protein>
<dbReference type="CDD" id="cd03230">
    <property type="entry name" value="ABC_DR_subfamily_A"/>
    <property type="match status" value="1"/>
</dbReference>
<dbReference type="PATRIC" id="fig|1398.18.peg.951"/>
<dbReference type="InterPro" id="IPR051782">
    <property type="entry name" value="ABC_Transporter_VariousFunc"/>
</dbReference>
<evidence type="ECO:0000313" key="8">
    <source>
        <dbReference type="Proteomes" id="UP000070376"/>
    </source>
</evidence>
<keyword evidence="7" id="KW-1185">Reference proteome</keyword>
<reference evidence="7" key="2">
    <citation type="submission" date="2015-01" db="EMBL/GenBank/DDBJ databases">
        <title>Comparative genome analysis of Bacillus coagulans HM-08, Clostridium butyricum HM-68, Bacillus subtilis HM-66 and Bacillus paralicheniformis BL-09.</title>
        <authorList>
            <person name="Zhang H."/>
        </authorList>
    </citation>
    <scope>NUCLEOTIDE SEQUENCE [LARGE SCALE GENOMIC DNA]</scope>
    <source>
        <strain evidence="7">HM-08</strain>
    </source>
</reference>
<dbReference type="STRING" id="1398.AB434_0242"/>
<reference evidence="8" key="3">
    <citation type="submission" date="2016-01" db="EMBL/GenBank/DDBJ databases">
        <authorList>
            <person name="Mitreva M."/>
            <person name="Pepin K.H."/>
            <person name="Mihindukulasuriya K.A."/>
            <person name="Fulton R."/>
            <person name="Fronick C."/>
            <person name="O'Laughlin M."/>
            <person name="Miner T."/>
            <person name="Herter B."/>
            <person name="Rosa B.A."/>
            <person name="Cordes M."/>
            <person name="Tomlinson C."/>
            <person name="Wollam A."/>
            <person name="Palsikar V.B."/>
            <person name="Mardis E.R."/>
            <person name="Wilson R.K."/>
        </authorList>
    </citation>
    <scope>NUCLEOTIDE SEQUENCE [LARGE SCALE GENOMIC DNA]</scope>
    <source>
        <strain evidence="8">GED7749B</strain>
    </source>
</reference>
<name>A0A0C5CK28_HEYCO</name>
<evidence type="ECO:0000256" key="3">
    <source>
        <dbReference type="ARBA" id="ARBA00022840"/>
    </source>
</evidence>
<accession>A0A0C5CK28</accession>
<dbReference type="RefSeq" id="WP_014097343.1">
    <property type="nucleotide sequence ID" value="NZ_CP010525.1"/>
</dbReference>
<dbReference type="AlphaFoldDB" id="A0A0C5CK28"/>
<reference evidence="5" key="1">
    <citation type="submission" date="2015-01" db="EMBL/GenBank/DDBJ databases">
        <title>Comparative genome analysis of Bacillus coagulans HM-08, Clostridium butyricum HM-68, Bacillus subtilis HM-66 and Bacillus licheniformis BL-09.</title>
        <authorList>
            <person name="Zhang H."/>
        </authorList>
    </citation>
    <scope>NUCLEOTIDE SEQUENCE [LARGE SCALE GENOMIC DNA]</scope>
    <source>
        <strain evidence="5">HM-08</strain>
    </source>
</reference>
<dbReference type="InterPro" id="IPR017871">
    <property type="entry name" value="ABC_transporter-like_CS"/>
</dbReference>